<geneLocation type="plasmid" evidence="1 2">
    <name>pHM300</name>
</geneLocation>
<reference evidence="1 2" key="1">
    <citation type="journal article" date="2012" name="J. Bacteriol.">
        <title>Complete genome sequence of the metabolically versatile halophilic archaeon Haloferax mediterranei, a poly(3-hydroxybutyrate-co-3-hydroxyvalerate) producer.</title>
        <authorList>
            <person name="Han J."/>
            <person name="Zhang F."/>
            <person name="Hou J."/>
            <person name="Liu X."/>
            <person name="Li M."/>
            <person name="Liu H."/>
            <person name="Cai L."/>
            <person name="Zhang B."/>
            <person name="Chen Y."/>
            <person name="Zhou J."/>
            <person name="Hu S."/>
            <person name="Xiang H."/>
        </authorList>
    </citation>
    <scope>NUCLEOTIDE SEQUENCE [LARGE SCALE GENOMIC DNA]</scope>
    <source>
        <strain evidence="2">ATCC 33500 / DSM 1411 / JCM 8866 / NBRC 14739 / NCIMB 2177 / R-4</strain>
        <plasmid evidence="2">pHM300</plasmid>
    </source>
</reference>
<dbReference type="Proteomes" id="UP000006469">
    <property type="component" value="Plasmid pHM300"/>
</dbReference>
<name>I3R9D5_HALMT</name>
<keyword evidence="1" id="KW-0614">Plasmid</keyword>
<dbReference type="EMBL" id="CP001870">
    <property type="protein sequence ID" value="AFK20845.1"/>
    <property type="molecule type" value="Genomic_DNA"/>
</dbReference>
<proteinExistence type="predicted"/>
<dbReference type="KEGG" id="hme:HFX_5009"/>
<evidence type="ECO:0000313" key="2">
    <source>
        <dbReference type="Proteomes" id="UP000006469"/>
    </source>
</evidence>
<organism evidence="1 2">
    <name type="scientific">Haloferax mediterranei (strain ATCC 33500 / DSM 1411 / JCM 8866 / NBRC 14739 / NCIMB 2177 / R-4)</name>
    <name type="common">Halobacterium mediterranei</name>
    <dbReference type="NCBI Taxonomy" id="523841"/>
    <lineage>
        <taxon>Archaea</taxon>
        <taxon>Methanobacteriati</taxon>
        <taxon>Methanobacteriota</taxon>
        <taxon>Stenosarchaea group</taxon>
        <taxon>Halobacteria</taxon>
        <taxon>Halobacteriales</taxon>
        <taxon>Haloferacaceae</taxon>
        <taxon>Haloferax</taxon>
    </lineage>
</organism>
<gene>
    <name evidence="1" type="ordered locus">HFX_5009</name>
</gene>
<dbReference type="AlphaFoldDB" id="I3R9D5"/>
<protein>
    <submittedName>
        <fullName evidence="1">Uncharacterized protein</fullName>
    </submittedName>
</protein>
<accession>I3R9D5</accession>
<dbReference type="HOGENOM" id="CLU_2930104_0_0_2"/>
<sequence>MWNTQYSLSEWASCGHSHVVCRCASVCIDGSNVYRHVEEDIKAGVDSFLDMGGKVPIEIS</sequence>
<evidence type="ECO:0000313" key="1">
    <source>
        <dbReference type="EMBL" id="AFK20845.1"/>
    </source>
</evidence>